<name>A0ACC6M6M0_9BACI</name>
<gene>
    <name evidence="1" type="ORF">SH601_11625</name>
</gene>
<protein>
    <submittedName>
        <fullName evidence="1">Helix-turn-helix transcriptional regulator</fullName>
    </submittedName>
</protein>
<comment type="caution">
    <text evidence="1">The sequence shown here is derived from an EMBL/GenBank/DDBJ whole genome shotgun (WGS) entry which is preliminary data.</text>
</comment>
<dbReference type="EMBL" id="JAWZSR010000006">
    <property type="protein sequence ID" value="MDX8046630.1"/>
    <property type="molecule type" value="Genomic_DNA"/>
</dbReference>
<dbReference type="Proteomes" id="UP001277972">
    <property type="component" value="Unassembled WGS sequence"/>
</dbReference>
<keyword evidence="2" id="KW-1185">Reference proteome</keyword>
<accession>A0ACC6M6M0</accession>
<sequence length="118" mass="13832">MLKKRLVSLRKEKGLSQYDAAERLGFSRGKLANYEQGTRQPDYETLIKIADFYDVSLDYLLGKSDKKETDRDSKNDADNTEDANLFFFDIEGLTEEEIDDIKRHIDYVKWKAKQERGE</sequence>
<organism evidence="1 2">
    <name type="scientific">Gracilibacillus pellucidus</name>
    <dbReference type="NCBI Taxonomy" id="3095368"/>
    <lineage>
        <taxon>Bacteria</taxon>
        <taxon>Bacillati</taxon>
        <taxon>Bacillota</taxon>
        <taxon>Bacilli</taxon>
        <taxon>Bacillales</taxon>
        <taxon>Bacillaceae</taxon>
        <taxon>Gracilibacillus</taxon>
    </lineage>
</organism>
<proteinExistence type="predicted"/>
<evidence type="ECO:0000313" key="1">
    <source>
        <dbReference type="EMBL" id="MDX8046630.1"/>
    </source>
</evidence>
<evidence type="ECO:0000313" key="2">
    <source>
        <dbReference type="Proteomes" id="UP001277972"/>
    </source>
</evidence>
<reference evidence="1" key="1">
    <citation type="submission" date="2023-11" db="EMBL/GenBank/DDBJ databases">
        <title>Gracilibacillus pellucida a moderately halophilic bacterium isolated from saline soil in Xinjiang province.</title>
        <authorList>
            <person name="Zhang Z."/>
            <person name="Tan F."/>
            <person name="Wang Y."/>
            <person name="Xia M."/>
        </authorList>
    </citation>
    <scope>NUCLEOTIDE SEQUENCE</scope>
    <source>
        <strain evidence="1">S3-1-1</strain>
    </source>
</reference>